<reference evidence="4" key="1">
    <citation type="journal article" date="2021" name="Genome Biol. Evol.">
        <title>A High-Quality Reference Genome for a Parasitic Bivalve with Doubly Uniparental Inheritance (Bivalvia: Unionida).</title>
        <authorList>
            <person name="Smith C.H."/>
        </authorList>
    </citation>
    <scope>NUCLEOTIDE SEQUENCE</scope>
    <source>
        <strain evidence="4">CHS0354</strain>
    </source>
</reference>
<evidence type="ECO:0000259" key="3">
    <source>
        <dbReference type="PROSITE" id="PS50021"/>
    </source>
</evidence>
<accession>A0AAE0VM19</accession>
<dbReference type="GO" id="GO:0051015">
    <property type="term" value="F:actin filament binding"/>
    <property type="evidence" value="ECO:0007669"/>
    <property type="project" value="InterPro"/>
</dbReference>
<dbReference type="InterPro" id="IPR044801">
    <property type="entry name" value="Filamin"/>
</dbReference>
<evidence type="ECO:0000313" key="4">
    <source>
        <dbReference type="EMBL" id="KAK3581685.1"/>
    </source>
</evidence>
<name>A0AAE0VM19_9BIVA</name>
<protein>
    <recommendedName>
        <fullName evidence="3">Calponin-homology (CH) domain-containing protein</fullName>
    </recommendedName>
</protein>
<dbReference type="SUPFAM" id="SSF47576">
    <property type="entry name" value="Calponin-homology domain, CH-domain"/>
    <property type="match status" value="1"/>
</dbReference>
<feature type="domain" description="Calponin-homology (CH)" evidence="3">
    <location>
        <begin position="23"/>
        <end position="142"/>
    </location>
</feature>
<evidence type="ECO:0000256" key="1">
    <source>
        <dbReference type="ARBA" id="ARBA00022737"/>
    </source>
</evidence>
<keyword evidence="2" id="KW-0009">Actin-binding</keyword>
<dbReference type="EMBL" id="JAEAOA010001373">
    <property type="protein sequence ID" value="KAK3581685.1"/>
    <property type="molecule type" value="Genomic_DNA"/>
</dbReference>
<organism evidence="4 5">
    <name type="scientific">Potamilus streckersoni</name>
    <dbReference type="NCBI Taxonomy" id="2493646"/>
    <lineage>
        <taxon>Eukaryota</taxon>
        <taxon>Metazoa</taxon>
        <taxon>Spiralia</taxon>
        <taxon>Lophotrochozoa</taxon>
        <taxon>Mollusca</taxon>
        <taxon>Bivalvia</taxon>
        <taxon>Autobranchia</taxon>
        <taxon>Heteroconchia</taxon>
        <taxon>Palaeoheterodonta</taxon>
        <taxon>Unionida</taxon>
        <taxon>Unionoidea</taxon>
        <taxon>Unionidae</taxon>
        <taxon>Ambleminae</taxon>
        <taxon>Lampsilini</taxon>
        <taxon>Potamilus</taxon>
    </lineage>
</organism>
<dbReference type="Pfam" id="PF00307">
    <property type="entry name" value="CH"/>
    <property type="match status" value="1"/>
</dbReference>
<reference evidence="4" key="3">
    <citation type="submission" date="2023-05" db="EMBL/GenBank/DDBJ databases">
        <authorList>
            <person name="Smith C.H."/>
        </authorList>
    </citation>
    <scope>NUCLEOTIDE SEQUENCE</scope>
    <source>
        <strain evidence="4">CHS0354</strain>
        <tissue evidence="4">Mantle</tissue>
    </source>
</reference>
<gene>
    <name evidence="4" type="ORF">CHS0354_022615</name>
</gene>
<dbReference type="PROSITE" id="PS50021">
    <property type="entry name" value="CH"/>
    <property type="match status" value="1"/>
</dbReference>
<dbReference type="GO" id="GO:0030036">
    <property type="term" value="P:actin cytoskeleton organization"/>
    <property type="evidence" value="ECO:0007669"/>
    <property type="project" value="InterPro"/>
</dbReference>
<dbReference type="Gene3D" id="1.10.418.10">
    <property type="entry name" value="Calponin-like domain"/>
    <property type="match status" value="1"/>
</dbReference>
<evidence type="ECO:0000313" key="5">
    <source>
        <dbReference type="Proteomes" id="UP001195483"/>
    </source>
</evidence>
<comment type="caution">
    <text evidence="4">The sequence shown here is derived from an EMBL/GenBank/DDBJ whole genome shotgun (WGS) entry which is preliminary data.</text>
</comment>
<evidence type="ECO:0000256" key="2">
    <source>
        <dbReference type="ARBA" id="ARBA00023203"/>
    </source>
</evidence>
<dbReference type="InterPro" id="IPR036872">
    <property type="entry name" value="CH_dom_sf"/>
</dbReference>
<keyword evidence="1" id="KW-0677">Repeat</keyword>
<dbReference type="AlphaFoldDB" id="A0AAE0VM19"/>
<keyword evidence="5" id="KW-1185">Reference proteome</keyword>
<dbReference type="InterPro" id="IPR001589">
    <property type="entry name" value="Actinin_actin-bd_CS"/>
</dbReference>
<dbReference type="PROSITE" id="PS00019">
    <property type="entry name" value="ACTININ_1"/>
    <property type="match status" value="1"/>
</dbReference>
<proteinExistence type="predicted"/>
<dbReference type="Proteomes" id="UP001195483">
    <property type="component" value="Unassembled WGS sequence"/>
</dbReference>
<sequence>MTDIFLNGNQTRLQQANNVQWVEIQRNTFKNWVNEQLKSRGLRAVDIRTDFEDGLYLIALVEILQRRKLQGVVEHPTHRYEKLHNITMALDAIAKDNVTIINIVTRPIIYQTISIDDRSVGLRIKLFQSMIGLSVYVSNYFNR</sequence>
<reference evidence="4" key="2">
    <citation type="journal article" date="2021" name="Genome Biol. Evol.">
        <title>Developing a high-quality reference genome for a parasitic bivalve with doubly uniparental inheritance (Bivalvia: Unionida).</title>
        <authorList>
            <person name="Smith C.H."/>
        </authorList>
    </citation>
    <scope>NUCLEOTIDE SEQUENCE</scope>
    <source>
        <strain evidence="4">CHS0354</strain>
        <tissue evidence="4">Mantle</tissue>
    </source>
</reference>
<dbReference type="PANTHER" id="PTHR38537">
    <property type="entry name" value="JITTERBUG, ISOFORM N"/>
    <property type="match status" value="1"/>
</dbReference>
<dbReference type="PANTHER" id="PTHR38537:SF16">
    <property type="entry name" value="CALPONIN-HOMOLOGY (CH) DOMAIN-CONTAINING PROTEIN"/>
    <property type="match status" value="1"/>
</dbReference>
<dbReference type="InterPro" id="IPR001715">
    <property type="entry name" value="CH_dom"/>
</dbReference>